<feature type="domain" description="Peptidase M20 dimerisation" evidence="4">
    <location>
        <begin position="208"/>
        <end position="309"/>
    </location>
</feature>
<dbReference type="PIRSF" id="PIRSF001235">
    <property type="entry name" value="Amidase_carbamoylase"/>
    <property type="match status" value="1"/>
</dbReference>
<dbReference type="InterPro" id="IPR010158">
    <property type="entry name" value="Amidase_Cbmase"/>
</dbReference>
<keyword evidence="2 5" id="KW-0378">Hydrolase</keyword>
<keyword evidence="3" id="KW-0479">Metal-binding</keyword>
<evidence type="ECO:0000259" key="4">
    <source>
        <dbReference type="Pfam" id="PF07687"/>
    </source>
</evidence>
<dbReference type="Pfam" id="PF01546">
    <property type="entry name" value="Peptidase_M20"/>
    <property type="match status" value="1"/>
</dbReference>
<comment type="similarity">
    <text evidence="1">Belongs to the peptidase M20 family.</text>
</comment>
<dbReference type="InterPro" id="IPR002933">
    <property type="entry name" value="Peptidase_M20"/>
</dbReference>
<dbReference type="PANTHER" id="PTHR32494:SF5">
    <property type="entry name" value="ALLANTOATE AMIDOHYDROLASE"/>
    <property type="match status" value="1"/>
</dbReference>
<dbReference type="EMBL" id="JPUA01000033">
    <property type="protein sequence ID" value="OWV29381.1"/>
    <property type="molecule type" value="Genomic_DNA"/>
</dbReference>
<feature type="binding site" evidence="3">
    <location>
        <position position="128"/>
    </location>
    <ligand>
        <name>Zn(2+)</name>
        <dbReference type="ChEBI" id="CHEBI:29105"/>
        <label>2</label>
    </ligand>
</feature>
<proteinExistence type="inferred from homology"/>
<reference evidence="5 6" key="1">
    <citation type="submission" date="2014-08" db="EMBL/GenBank/DDBJ databases">
        <title>Draft genome sequence of a novel L-asparaginase producing marine bacterium, Halomonas campaniensis.</title>
        <authorList>
            <person name="Sundarakrishnan B."/>
            <person name="Moushumi Priya A."/>
            <person name="Raman G."/>
            <person name="Sakthivel N."/>
            <person name="Park S."/>
            <person name="Jayachandran S."/>
        </authorList>
    </citation>
    <scope>NUCLEOTIDE SEQUENCE [LARGE SCALE GENOMIC DNA]</scope>
    <source>
        <strain evidence="5 6">SK03</strain>
    </source>
</reference>
<dbReference type="AlphaFoldDB" id="A0A246RZ24"/>
<feature type="binding site" evidence="3">
    <location>
        <position position="93"/>
    </location>
    <ligand>
        <name>Zn(2+)</name>
        <dbReference type="ChEBI" id="CHEBI:29105"/>
        <label>2</label>
    </ligand>
</feature>
<dbReference type="CDD" id="cd03884">
    <property type="entry name" value="M20_bAS"/>
    <property type="match status" value="1"/>
</dbReference>
<dbReference type="Gene3D" id="3.30.70.360">
    <property type="match status" value="1"/>
</dbReference>
<evidence type="ECO:0000256" key="2">
    <source>
        <dbReference type="ARBA" id="ARBA00022801"/>
    </source>
</evidence>
<dbReference type="SUPFAM" id="SSF53187">
    <property type="entry name" value="Zn-dependent exopeptidases"/>
    <property type="match status" value="1"/>
</dbReference>
<dbReference type="OrthoDB" id="9808195at2"/>
<dbReference type="Pfam" id="PF07687">
    <property type="entry name" value="M20_dimer"/>
    <property type="match status" value="1"/>
</dbReference>
<dbReference type="PANTHER" id="PTHR32494">
    <property type="entry name" value="ALLANTOATE DEIMINASE-RELATED"/>
    <property type="match status" value="1"/>
</dbReference>
<gene>
    <name evidence="5" type="ORF">JI62_12135</name>
</gene>
<keyword evidence="6" id="KW-1185">Reference proteome</keyword>
<evidence type="ECO:0000256" key="1">
    <source>
        <dbReference type="ARBA" id="ARBA00006153"/>
    </source>
</evidence>
<dbReference type="InterPro" id="IPR036264">
    <property type="entry name" value="Bact_exopeptidase_dim_dom"/>
</dbReference>
<dbReference type="Proteomes" id="UP000197334">
    <property type="component" value="Unassembled WGS sequence"/>
</dbReference>
<dbReference type="NCBIfam" id="NF006769">
    <property type="entry name" value="PRK09290.1-3"/>
    <property type="match status" value="1"/>
</dbReference>
<comment type="cofactor">
    <cofactor evidence="3">
        <name>Zn(2+)</name>
        <dbReference type="ChEBI" id="CHEBI:29105"/>
    </cofactor>
    <text evidence="3">Binds 2 Zn(2+) ions per subunit.</text>
</comment>
<dbReference type="NCBIfam" id="NF006771">
    <property type="entry name" value="PRK09290.1-5"/>
    <property type="match status" value="1"/>
</dbReference>
<dbReference type="GO" id="GO:0046872">
    <property type="term" value="F:metal ion binding"/>
    <property type="evidence" value="ECO:0007669"/>
    <property type="project" value="UniProtKB-KW"/>
</dbReference>
<keyword evidence="3" id="KW-0862">Zinc</keyword>
<protein>
    <submittedName>
        <fullName evidence="5">Allantoate amidohydrolase</fullName>
    </submittedName>
</protein>
<accession>A0A246RZ24</accession>
<evidence type="ECO:0000256" key="3">
    <source>
        <dbReference type="PIRSR" id="PIRSR001235-1"/>
    </source>
</evidence>
<evidence type="ECO:0000313" key="5">
    <source>
        <dbReference type="EMBL" id="OWV29381.1"/>
    </source>
</evidence>
<dbReference type="GO" id="GO:0016813">
    <property type="term" value="F:hydrolase activity, acting on carbon-nitrogen (but not peptide) bonds, in linear amidines"/>
    <property type="evidence" value="ECO:0007669"/>
    <property type="project" value="InterPro"/>
</dbReference>
<dbReference type="InterPro" id="IPR011650">
    <property type="entry name" value="Peptidase_M20_dimer"/>
</dbReference>
<comment type="caution">
    <text evidence="5">The sequence shown here is derived from an EMBL/GenBank/DDBJ whole genome shotgun (WGS) entry which is preliminary data.</text>
</comment>
<organism evidence="5 6">
    <name type="scientific">Halomonas campaniensis</name>
    <dbReference type="NCBI Taxonomy" id="213554"/>
    <lineage>
        <taxon>Bacteria</taxon>
        <taxon>Pseudomonadati</taxon>
        <taxon>Pseudomonadota</taxon>
        <taxon>Gammaproteobacteria</taxon>
        <taxon>Oceanospirillales</taxon>
        <taxon>Halomonadaceae</taxon>
        <taxon>Halomonas</taxon>
    </lineage>
</organism>
<dbReference type="RefSeq" id="WP_088700440.1">
    <property type="nucleotide sequence ID" value="NZ_JPUA01000033.1"/>
</dbReference>
<feature type="binding site" evidence="3">
    <location>
        <position position="82"/>
    </location>
    <ligand>
        <name>Zn(2+)</name>
        <dbReference type="ChEBI" id="CHEBI:29105"/>
        <label>1</label>
    </ligand>
</feature>
<dbReference type="NCBIfam" id="TIGR01879">
    <property type="entry name" value="hydantase"/>
    <property type="match status" value="1"/>
</dbReference>
<evidence type="ECO:0000313" key="6">
    <source>
        <dbReference type="Proteomes" id="UP000197334"/>
    </source>
</evidence>
<name>A0A246RZ24_9GAMM</name>
<sequence length="415" mass="45009">MQVSIDGQRLWSSLMAMAEIGATPNGGSNRLALTPEDTAGRQQLIEWCADIGCHVRSDAVGNLFFRRPGAREDLAPAAVGSHLDTQPKGGRFDGVLGVLAGLEVFRTLHDRQIVTERPLELIVWTNEEGSRFAPAMMASGTYAGVFTVEETLARQDEQGISFGQALEETGMKGSLPIGEPRLASFLELHIEQGPVLEEEGLDIGVVTGVQGMRWFDLMIEGNAAHAGTTPMAYRHDALAAAARLIDRLYAIAASDTSGDSKVTFGCLEIDTPSRNVIPAQVTMTVDLRHVHDDQLDTLEARFYSELEALVEAFGVKVTPQRLWNSPVVAFNEQCIASIEQATKARGIAYRRMLSGAGHDAVYVSRMAPTAMIFIPCRDGISHNEAEYSTPEQCALGTQVLCDALLHNANDLEVTQ</sequence>
<dbReference type="Gene3D" id="3.40.630.10">
    <property type="entry name" value="Zn peptidases"/>
    <property type="match status" value="1"/>
</dbReference>
<feature type="binding site" evidence="3">
    <location>
        <position position="382"/>
    </location>
    <ligand>
        <name>Zn(2+)</name>
        <dbReference type="ChEBI" id="CHEBI:29105"/>
        <label>2</label>
    </ligand>
</feature>
<feature type="binding site" evidence="3">
    <location>
        <position position="189"/>
    </location>
    <ligand>
        <name>Zn(2+)</name>
        <dbReference type="ChEBI" id="CHEBI:29105"/>
        <label>1</label>
    </ligand>
</feature>
<feature type="binding site" evidence="3">
    <location>
        <position position="93"/>
    </location>
    <ligand>
        <name>Zn(2+)</name>
        <dbReference type="ChEBI" id="CHEBI:29105"/>
        <label>1</label>
    </ligand>
</feature>
<dbReference type="SUPFAM" id="SSF55031">
    <property type="entry name" value="Bacterial exopeptidase dimerisation domain"/>
    <property type="match status" value="1"/>
</dbReference>